<feature type="transmembrane region" description="Helical" evidence="8">
    <location>
        <begin position="21"/>
        <end position="40"/>
    </location>
</feature>
<dbReference type="OrthoDB" id="9776706at2"/>
<dbReference type="EMBL" id="UGOG01000001">
    <property type="protein sequence ID" value="STX61326.1"/>
    <property type="molecule type" value="Genomic_DNA"/>
</dbReference>
<evidence type="ECO:0000256" key="8">
    <source>
        <dbReference type="RuleBase" id="RU362101"/>
    </source>
</evidence>
<evidence type="ECO:0000256" key="3">
    <source>
        <dbReference type="ARBA" id="ARBA00022448"/>
    </source>
</evidence>
<keyword evidence="5 8" id="KW-0812">Transmembrane</keyword>
<keyword evidence="7 8" id="KW-0472">Membrane</keyword>
<dbReference type="Proteomes" id="UP000254040">
    <property type="component" value="Unassembled WGS sequence"/>
</dbReference>
<feature type="transmembrane region" description="Helical" evidence="8">
    <location>
        <begin position="188"/>
        <end position="209"/>
    </location>
</feature>
<dbReference type="InterPro" id="IPR004688">
    <property type="entry name" value="Ni/Co_transpt"/>
</dbReference>
<feature type="transmembrane region" description="Helical" evidence="8">
    <location>
        <begin position="229"/>
        <end position="250"/>
    </location>
</feature>
<evidence type="ECO:0000313" key="10">
    <source>
        <dbReference type="EMBL" id="STX61326.1"/>
    </source>
</evidence>
<keyword evidence="11" id="KW-1185">Reference proteome</keyword>
<evidence type="ECO:0000256" key="7">
    <source>
        <dbReference type="ARBA" id="ARBA00023136"/>
    </source>
</evidence>
<evidence type="ECO:0000313" key="12">
    <source>
        <dbReference type="Proteomes" id="UP000254040"/>
    </source>
</evidence>
<protein>
    <recommendedName>
        <fullName evidence="8">Nickel/cobalt efflux system</fullName>
    </recommendedName>
</protein>
<evidence type="ECO:0000256" key="2">
    <source>
        <dbReference type="ARBA" id="ARBA00010892"/>
    </source>
</evidence>
<evidence type="ECO:0000256" key="4">
    <source>
        <dbReference type="ARBA" id="ARBA00022596"/>
    </source>
</evidence>
<dbReference type="NCBIfam" id="TIGR00802">
    <property type="entry name" value="nico"/>
    <property type="match status" value="1"/>
</dbReference>
<evidence type="ECO:0000256" key="6">
    <source>
        <dbReference type="ARBA" id="ARBA00022989"/>
    </source>
</evidence>
<evidence type="ECO:0000313" key="9">
    <source>
        <dbReference type="EMBL" id="KTD34719.1"/>
    </source>
</evidence>
<comment type="subcellular location">
    <subcellularLocation>
        <location evidence="8">Cell membrane</location>
        <topology evidence="8">Multi-pass membrane protein</topology>
    </subcellularLocation>
    <subcellularLocation>
        <location evidence="1">Endomembrane system</location>
        <topology evidence="1">Multi-pass membrane protein</topology>
    </subcellularLocation>
</comment>
<dbReference type="InterPro" id="IPR011541">
    <property type="entry name" value="Ni/Co_transpt_high_affinity"/>
</dbReference>
<feature type="transmembrane region" description="Helical" evidence="8">
    <location>
        <begin position="126"/>
        <end position="154"/>
    </location>
</feature>
<dbReference type="Pfam" id="PF03824">
    <property type="entry name" value="NicO"/>
    <property type="match status" value="1"/>
</dbReference>
<dbReference type="GO" id="GO:0005886">
    <property type="term" value="C:plasma membrane"/>
    <property type="evidence" value="ECO:0007669"/>
    <property type="project" value="UniProtKB-SubCell"/>
</dbReference>
<reference evidence="9 11" key="1">
    <citation type="submission" date="2015-11" db="EMBL/GenBank/DDBJ databases">
        <title>Genomic analysis of 38 Legionella species identifies large and diverse effector repertoires.</title>
        <authorList>
            <person name="Burstein D."/>
            <person name="Amaro F."/>
            <person name="Zusman T."/>
            <person name="Lifshitz Z."/>
            <person name="Cohen O."/>
            <person name="Gilbert J.A."/>
            <person name="Pupko T."/>
            <person name="Shuman H.A."/>
            <person name="Segal G."/>
        </authorList>
    </citation>
    <scope>NUCLEOTIDE SEQUENCE [LARGE SCALE GENOMIC DNA]</scope>
    <source>
        <strain evidence="9 11">ATCC 43877</strain>
    </source>
</reference>
<feature type="transmembrane region" description="Helical" evidence="8">
    <location>
        <begin position="87"/>
        <end position="114"/>
    </location>
</feature>
<dbReference type="Proteomes" id="UP000054985">
    <property type="component" value="Unassembled WGS sequence"/>
</dbReference>
<evidence type="ECO:0000256" key="5">
    <source>
        <dbReference type="ARBA" id="ARBA00022692"/>
    </source>
</evidence>
<dbReference type="STRING" id="39962.Lmor_1252"/>
<dbReference type="RefSeq" id="WP_035922575.1">
    <property type="nucleotide sequence ID" value="NZ_CAAAJG010000004.1"/>
</dbReference>
<gene>
    <name evidence="10" type="primary">hoxN</name>
    <name evidence="9" type="ORF">Lmor_1252</name>
    <name evidence="10" type="ORF">NCTC12239_00232</name>
</gene>
<sequence length="358" mass="40342">MQKYLLACFGDYGGSLRHKITGIYVVLILYHVIVWLWAFYALHNNLLLFSTAVLAYTFGLRHAVDADHIAAIDNVTRKLMQEGKKPVAAGLFFSLGHSTVVVLATIGVALTTATLMQSNINRWHEIGSMVCISISALFLIIIALMNLLIFISIFKVFQQVRRGIHYHEEDVNNLLNSKGFLARRFRRLFRMISHSWHMYPLGFLFGLGFDTATEIILLGITASEILHGLSFWSVLIFPALFTAGMTLIDTTDSMLMVGAYGWAFMKPIRKIYYNLTITLISVLVAFCLGAIEVLGLIANKIEATGIVWNLIKDMNSHLDILGYVIIGVFMASWVISVMIYNIMQLDKLELKVQDKRHS</sequence>
<proteinExistence type="inferred from homology"/>
<dbReference type="AlphaFoldDB" id="A0A378JS85"/>
<reference evidence="10 12" key="2">
    <citation type="submission" date="2018-06" db="EMBL/GenBank/DDBJ databases">
        <authorList>
            <consortium name="Pathogen Informatics"/>
            <person name="Doyle S."/>
        </authorList>
    </citation>
    <scope>NUCLEOTIDE SEQUENCE [LARGE SCALE GENOMIC DNA]</scope>
    <source>
        <strain evidence="10 12">NCTC12239</strain>
    </source>
</reference>
<dbReference type="PANTHER" id="PTHR31611:SF0">
    <property type="entry name" value="HIGH-AFFINITY NICKEL TRANSPORT PROTEIN NIC1"/>
    <property type="match status" value="1"/>
</dbReference>
<feature type="transmembrane region" description="Helical" evidence="8">
    <location>
        <begin position="271"/>
        <end position="291"/>
    </location>
</feature>
<keyword evidence="6 8" id="KW-1133">Transmembrane helix</keyword>
<dbReference type="EMBL" id="LNYN01000019">
    <property type="protein sequence ID" value="KTD34719.1"/>
    <property type="molecule type" value="Genomic_DNA"/>
</dbReference>
<dbReference type="PANTHER" id="PTHR31611">
    <property type="entry name" value="HIGH-AFFINITY NICKEL TRANSPORT PROTEIN NIC1"/>
    <property type="match status" value="1"/>
</dbReference>
<feature type="transmembrane region" description="Helical" evidence="8">
    <location>
        <begin position="320"/>
        <end position="343"/>
    </location>
</feature>
<accession>A0A378JS85</accession>
<comment type="similarity">
    <text evidence="2 8">Belongs to the NiCoT transporter (TC 2.A.52) family.</text>
</comment>
<organism evidence="10 12">
    <name type="scientific">Legionella moravica</name>
    <dbReference type="NCBI Taxonomy" id="39962"/>
    <lineage>
        <taxon>Bacteria</taxon>
        <taxon>Pseudomonadati</taxon>
        <taxon>Pseudomonadota</taxon>
        <taxon>Gammaproteobacteria</taxon>
        <taxon>Legionellales</taxon>
        <taxon>Legionellaceae</taxon>
        <taxon>Legionella</taxon>
    </lineage>
</organism>
<dbReference type="GO" id="GO:0015099">
    <property type="term" value="F:nickel cation transmembrane transporter activity"/>
    <property type="evidence" value="ECO:0007669"/>
    <property type="project" value="UniProtKB-UniRule"/>
</dbReference>
<dbReference type="GO" id="GO:0012505">
    <property type="term" value="C:endomembrane system"/>
    <property type="evidence" value="ECO:0007669"/>
    <property type="project" value="UniProtKB-SubCell"/>
</dbReference>
<keyword evidence="4" id="KW-0533">Nickel</keyword>
<evidence type="ECO:0000256" key="1">
    <source>
        <dbReference type="ARBA" id="ARBA00004127"/>
    </source>
</evidence>
<name>A0A378JS85_9GAMM</name>
<evidence type="ECO:0000313" key="11">
    <source>
        <dbReference type="Proteomes" id="UP000054985"/>
    </source>
</evidence>
<keyword evidence="3 8" id="KW-0813">Transport</keyword>